<dbReference type="STRING" id="71657.SAMN02982996_02549"/>
<organism evidence="4 5">
    <name type="scientific">Lonsdalea quercina</name>
    <dbReference type="NCBI Taxonomy" id="71657"/>
    <lineage>
        <taxon>Bacteria</taxon>
        <taxon>Pseudomonadati</taxon>
        <taxon>Pseudomonadota</taxon>
        <taxon>Gammaproteobacteria</taxon>
        <taxon>Enterobacterales</taxon>
        <taxon>Pectobacteriaceae</taxon>
        <taxon>Lonsdalea</taxon>
    </lineage>
</organism>
<dbReference type="InterPro" id="IPR006949">
    <property type="entry name" value="Barrel_Baseplate_J-like"/>
</dbReference>
<feature type="domain" description="Baseplate protein J-like barrel" evidence="1">
    <location>
        <begin position="102"/>
        <end position="183"/>
    </location>
</feature>
<dbReference type="eggNOG" id="COG3948">
    <property type="taxonomic scope" value="Bacteria"/>
</dbReference>
<dbReference type="InterPro" id="IPR058531">
    <property type="entry name" value="Baseplate_J_M"/>
</dbReference>
<evidence type="ECO:0000313" key="4">
    <source>
        <dbReference type="EMBL" id="SEA81330.1"/>
    </source>
</evidence>
<dbReference type="Pfam" id="PF04865">
    <property type="entry name" value="Baseplate_J"/>
    <property type="match status" value="1"/>
</dbReference>
<evidence type="ECO:0000259" key="3">
    <source>
        <dbReference type="Pfam" id="PF26079"/>
    </source>
</evidence>
<feature type="domain" description="Baseplate J-like central" evidence="2">
    <location>
        <begin position="204"/>
        <end position="275"/>
    </location>
</feature>
<sequence length="370" mass="39201">MALTTEPVFIERDAEAITAEMIARYEADSGKTLYPAQAERLLIDLIAYREMLLRSAIQDAAKQNLVRYARAPMLDYLGELVGVYRLAAQSAQTTLAFSVDAAPLTDVLIPAGLRVSASDSVIFATDTDAVLKAGETSVSTTATCTDAGTVGNGWQPAQISTLLDDVSDLLDLQVSNLTATSGGSEQEDDEKLRERIMLAPEAFSTAGSRLAYRYHALSAHPDIVDVAVVSPTPGTVELYPLMSDGLPDEAVLTAVESLCSAEKVRPLTDTVTVSAPERVDYAIHAQLVIKRGESSESVKAAAETAAAAWVQARAATLGKDIVLSQILAALSVSGVYDVSLTSPTQSLTVEEHQWAHCTGIDIVATGVSDE</sequence>
<dbReference type="EMBL" id="FNQS01000009">
    <property type="protein sequence ID" value="SEA81330.1"/>
    <property type="molecule type" value="Genomic_DNA"/>
</dbReference>
<dbReference type="Pfam" id="PF26078">
    <property type="entry name" value="Baseplate_J_M"/>
    <property type="match status" value="1"/>
</dbReference>
<dbReference type="GeneID" id="97765403"/>
<dbReference type="Pfam" id="PF26079">
    <property type="entry name" value="Baseplate_J_C"/>
    <property type="match status" value="1"/>
</dbReference>
<dbReference type="AlphaFoldDB" id="A0A1H4E9R6"/>
<reference evidence="4 5" key="1">
    <citation type="submission" date="2016-10" db="EMBL/GenBank/DDBJ databases">
        <authorList>
            <person name="de Groot N.N."/>
        </authorList>
    </citation>
    <scope>NUCLEOTIDE SEQUENCE [LARGE SCALE GENOMIC DNA]</scope>
    <source>
        <strain evidence="4 5">ATCC 29281</strain>
    </source>
</reference>
<protein>
    <submittedName>
        <fullName evidence="4">Phage-related baseplate assembly protein</fullName>
    </submittedName>
</protein>
<dbReference type="InterPro" id="IPR052726">
    <property type="entry name" value="Phage_Baseplate_Hub"/>
</dbReference>
<dbReference type="PANTHER" id="PTHR35862">
    <property type="entry name" value="FELS-2 PROPHAGE PROTEIN"/>
    <property type="match status" value="1"/>
</dbReference>
<dbReference type="InterPro" id="IPR014507">
    <property type="entry name" value="Baseplate_assembly_J_pred"/>
</dbReference>
<evidence type="ECO:0000259" key="1">
    <source>
        <dbReference type="Pfam" id="PF04865"/>
    </source>
</evidence>
<proteinExistence type="predicted"/>
<dbReference type="Proteomes" id="UP000187280">
    <property type="component" value="Unassembled WGS sequence"/>
</dbReference>
<keyword evidence="5" id="KW-1185">Reference proteome</keyword>
<dbReference type="PIRSF" id="PIRSF020481">
    <property type="entry name" value="BAP"/>
    <property type="match status" value="1"/>
</dbReference>
<evidence type="ECO:0000313" key="5">
    <source>
        <dbReference type="Proteomes" id="UP000187280"/>
    </source>
</evidence>
<evidence type="ECO:0000259" key="2">
    <source>
        <dbReference type="Pfam" id="PF26078"/>
    </source>
</evidence>
<accession>A0A1H4E9R6</accession>
<dbReference type="RefSeq" id="WP_074728919.1">
    <property type="nucleotide sequence ID" value="NZ_FNQS01000009.1"/>
</dbReference>
<dbReference type="PANTHER" id="PTHR35862:SF1">
    <property type="entry name" value="FELS-2 PROPHAGE PROTEIN"/>
    <property type="match status" value="1"/>
</dbReference>
<gene>
    <name evidence="4" type="ORF">SAMN02982996_02549</name>
</gene>
<feature type="domain" description="Baseplate J-like C-terminal" evidence="3">
    <location>
        <begin position="281"/>
        <end position="362"/>
    </location>
</feature>
<dbReference type="InterPro" id="IPR058530">
    <property type="entry name" value="Baseplate_J-like_C"/>
</dbReference>
<name>A0A1H4E9R6_9GAMM</name>